<evidence type="ECO:0000313" key="9">
    <source>
        <dbReference type="Proteomes" id="UP000433577"/>
    </source>
</evidence>
<protein>
    <submittedName>
        <fullName evidence="8">Precorrin-3B C(17)-methyltransferase</fullName>
        <ecNumber evidence="8">2.1.1.131</ecNumber>
    </submittedName>
</protein>
<reference evidence="8 9" key="1">
    <citation type="submission" date="2019-12" db="EMBL/GenBank/DDBJ databases">
        <title>Paraburkholderia acidiphila 7Q-K02 sp. nov and Paraburkholderia acidisoli DHF22 sp. nov., two strains isolated from forest soil.</title>
        <authorList>
            <person name="Gao Z."/>
            <person name="Qiu L."/>
        </authorList>
    </citation>
    <scope>NUCLEOTIDE SEQUENCE [LARGE SCALE GENOMIC DNA]</scope>
    <source>
        <strain evidence="8 9">DHF22</strain>
    </source>
</reference>
<dbReference type="EMBL" id="CP046914">
    <property type="protein sequence ID" value="QGZ64209.1"/>
    <property type="molecule type" value="Genomic_DNA"/>
</dbReference>
<feature type="domain" description="Tetrapyrrole methylase" evidence="6">
    <location>
        <begin position="333"/>
        <end position="544"/>
    </location>
</feature>
<dbReference type="EC" id="2.1.1.131" evidence="8"/>
<keyword evidence="5" id="KW-0949">S-adenosyl-L-methionine</keyword>
<dbReference type="InterPro" id="IPR014777">
    <property type="entry name" value="4pyrrole_Mease_sub1"/>
</dbReference>
<keyword evidence="3 8" id="KW-0489">Methyltransferase</keyword>
<dbReference type="GO" id="GO:0030789">
    <property type="term" value="F:precorrin-3B C17-methyltransferase activity"/>
    <property type="evidence" value="ECO:0007669"/>
    <property type="project" value="UniProtKB-EC"/>
</dbReference>
<dbReference type="GO" id="GO:0009236">
    <property type="term" value="P:cobalamin biosynthetic process"/>
    <property type="evidence" value="ECO:0007669"/>
    <property type="project" value="UniProtKB-UniPathway"/>
</dbReference>
<feature type="domain" description="Cobalamin synthesis G N-terminal" evidence="7">
    <location>
        <begin position="53"/>
        <end position="131"/>
    </location>
</feature>
<dbReference type="RefSeq" id="WP_158953407.1">
    <property type="nucleotide sequence ID" value="NZ_CP046914.1"/>
</dbReference>
<dbReference type="InterPro" id="IPR038029">
    <property type="entry name" value="GbiG_N_sf"/>
</dbReference>
<dbReference type="InterPro" id="IPR035996">
    <property type="entry name" value="4pyrrol_Methylase_sf"/>
</dbReference>
<dbReference type="InterPro" id="IPR021744">
    <property type="entry name" value="CbiG_N"/>
</dbReference>
<dbReference type="InterPro" id="IPR000878">
    <property type="entry name" value="4pyrrol_Mease"/>
</dbReference>
<sequence length="589" mass="61330">MAGVSATPPAIIVLGPGALATAQRVKALYEGARIHALQDRVSGDVAFAELGAHLRDCYTRGLPIIALCAAGIVIRCLAPLLANKGAEPPVLALAEDGSAVVPLLGGLTGVNVMARTIGAALAVAPAITTSGELRFGTCLLNPPAGYALASLAQGKRFVSDLLAGDRTRIDGHAPWLDHVDLPRDAHARHAIRVSAQAWDGNPADLVIHPRSVIAALGAVAVPDATLAATVERTLQAHGLARQALAAIVAPATLMGDASLANAAAALDVPLRFVDADIDGDIGAGLDTAIAAGLAPNKANEANVQRIAANDAGIALTVASAPVDPLAIGRARGKLTVIGLGPGRADLLTPAARAALDDATDIVGYATYVEMAGPLRAQQRRHATDNREELQRARHAFEMACEGRRVAVVSSGDPGVFAMAAAVLEALEASQDPRWHAVELAIVPGVSAALATAARVGAPLGHDFCMISLSDNLKPWSVIETRLLHAAQADLVMAFYNPISRARPWQLDRALDVIRGVRSGDTRVVLGRDVGRPAETLRATTLGALRSSDVDMRTMVIVGSSMTRGFRRVGDEQGEWIYTPRWYPQDDTAT</sequence>
<dbReference type="Proteomes" id="UP000433577">
    <property type="component" value="Chromosome 2"/>
</dbReference>
<evidence type="ECO:0000256" key="3">
    <source>
        <dbReference type="ARBA" id="ARBA00022603"/>
    </source>
</evidence>
<dbReference type="Pfam" id="PF00590">
    <property type="entry name" value="TP_methylase"/>
    <property type="match status" value="1"/>
</dbReference>
<evidence type="ECO:0000256" key="4">
    <source>
        <dbReference type="ARBA" id="ARBA00022679"/>
    </source>
</evidence>
<evidence type="ECO:0000259" key="7">
    <source>
        <dbReference type="Pfam" id="PF11760"/>
    </source>
</evidence>
<dbReference type="PANTHER" id="PTHR47036">
    <property type="entry name" value="COBALT-FACTOR III C(17)-METHYLTRANSFERASE-RELATED"/>
    <property type="match status" value="1"/>
</dbReference>
<dbReference type="OrthoDB" id="9772960at2"/>
<dbReference type="AlphaFoldDB" id="A0A7Z2JIB7"/>
<evidence type="ECO:0000259" key="6">
    <source>
        <dbReference type="Pfam" id="PF00590"/>
    </source>
</evidence>
<evidence type="ECO:0000256" key="1">
    <source>
        <dbReference type="ARBA" id="ARBA00004953"/>
    </source>
</evidence>
<dbReference type="SUPFAM" id="SSF53790">
    <property type="entry name" value="Tetrapyrrole methylase"/>
    <property type="match status" value="1"/>
</dbReference>
<accession>A0A7Z2JIB7</accession>
<proteinExistence type="predicted"/>
<dbReference type="SUPFAM" id="SSF159672">
    <property type="entry name" value="CbiG N-terminal domain-like"/>
    <property type="match status" value="1"/>
</dbReference>
<dbReference type="GO" id="GO:0032259">
    <property type="term" value="P:methylation"/>
    <property type="evidence" value="ECO:0007669"/>
    <property type="project" value="UniProtKB-KW"/>
</dbReference>
<dbReference type="KEGG" id="pacs:FAZ98_21010"/>
<dbReference type="Gene3D" id="3.30.950.10">
    <property type="entry name" value="Methyltransferase, Cobalt-precorrin-4 Transmethylase, Domain 2"/>
    <property type="match status" value="1"/>
</dbReference>
<dbReference type="NCBIfam" id="TIGR01466">
    <property type="entry name" value="cobJ_cbiH"/>
    <property type="match status" value="1"/>
</dbReference>
<dbReference type="InterPro" id="IPR014776">
    <property type="entry name" value="4pyrrole_Mease_sub2"/>
</dbReference>
<name>A0A7Z2JIB7_9BURK</name>
<keyword evidence="2" id="KW-0169">Cobalamin biosynthesis</keyword>
<evidence type="ECO:0000256" key="5">
    <source>
        <dbReference type="ARBA" id="ARBA00022691"/>
    </source>
</evidence>
<gene>
    <name evidence="8" type="primary">cobJ</name>
    <name evidence="8" type="ORF">FAZ98_21010</name>
</gene>
<dbReference type="InterPro" id="IPR051810">
    <property type="entry name" value="Precorrin_MeTrfase"/>
</dbReference>
<organism evidence="8 9">
    <name type="scientific">Paraburkholderia acidisoli</name>
    <dbReference type="NCBI Taxonomy" id="2571748"/>
    <lineage>
        <taxon>Bacteria</taxon>
        <taxon>Pseudomonadati</taxon>
        <taxon>Pseudomonadota</taxon>
        <taxon>Betaproteobacteria</taxon>
        <taxon>Burkholderiales</taxon>
        <taxon>Burkholderiaceae</taxon>
        <taxon>Paraburkholderia</taxon>
    </lineage>
</organism>
<dbReference type="Gene3D" id="3.40.50.11220">
    <property type="match status" value="1"/>
</dbReference>
<evidence type="ECO:0000313" key="8">
    <source>
        <dbReference type="EMBL" id="QGZ64209.1"/>
    </source>
</evidence>
<dbReference type="InterPro" id="IPR006363">
    <property type="entry name" value="Cbl_synth_CobJ/CibH_dom"/>
</dbReference>
<dbReference type="PANTHER" id="PTHR47036:SF1">
    <property type="entry name" value="COBALT-FACTOR III C(17)-METHYLTRANSFERASE-RELATED"/>
    <property type="match status" value="1"/>
</dbReference>
<dbReference type="CDD" id="cd11646">
    <property type="entry name" value="Precorrin_3B_C17_MT"/>
    <property type="match status" value="1"/>
</dbReference>
<evidence type="ECO:0000256" key="2">
    <source>
        <dbReference type="ARBA" id="ARBA00022573"/>
    </source>
</evidence>
<dbReference type="Pfam" id="PF11760">
    <property type="entry name" value="CbiG_N"/>
    <property type="match status" value="1"/>
</dbReference>
<keyword evidence="9" id="KW-1185">Reference proteome</keyword>
<dbReference type="Gene3D" id="3.40.1010.10">
    <property type="entry name" value="Cobalt-precorrin-4 Transmethylase, Domain 1"/>
    <property type="match status" value="1"/>
</dbReference>
<keyword evidence="4 8" id="KW-0808">Transferase</keyword>
<dbReference type="UniPathway" id="UPA00148"/>
<comment type="pathway">
    <text evidence="1">Cofactor biosynthesis; adenosylcobalamin biosynthesis.</text>
</comment>